<keyword evidence="2" id="KW-0472">Membrane</keyword>
<comment type="caution">
    <text evidence="3">The sequence shown here is derived from an EMBL/GenBank/DDBJ whole genome shotgun (WGS) entry which is preliminary data.</text>
</comment>
<accession>A0A051U5I5</accession>
<evidence type="ECO:0000256" key="2">
    <source>
        <dbReference type="SAM" id="Phobius"/>
    </source>
</evidence>
<feature type="transmembrane region" description="Helical" evidence="2">
    <location>
        <begin position="23"/>
        <end position="45"/>
    </location>
</feature>
<organism evidence="3 4">
    <name type="scientific">Mycobacterium [tuberculosis] TKK-01-0051</name>
    <dbReference type="NCBI Taxonomy" id="1324261"/>
    <lineage>
        <taxon>Bacteria</taxon>
        <taxon>Bacillati</taxon>
        <taxon>Actinomycetota</taxon>
        <taxon>Actinomycetes</taxon>
        <taxon>Mycobacteriales</taxon>
        <taxon>Mycobacteriaceae</taxon>
        <taxon>Mycobacterium</taxon>
        <taxon>Mycobacterium avium complex (MAC)</taxon>
    </lineage>
</organism>
<keyword evidence="2" id="KW-1133">Transmembrane helix</keyword>
<gene>
    <name evidence="3" type="ORF">K875_01823</name>
</gene>
<dbReference type="Proteomes" id="UP000025947">
    <property type="component" value="Unassembled WGS sequence"/>
</dbReference>
<dbReference type="AlphaFoldDB" id="A0A051U5I5"/>
<proteinExistence type="predicted"/>
<evidence type="ECO:0000313" key="3">
    <source>
        <dbReference type="EMBL" id="KBZ64437.1"/>
    </source>
</evidence>
<name>A0A051U5I5_9MYCO</name>
<dbReference type="PATRIC" id="fig|1324261.3.peg.1833"/>
<evidence type="ECO:0000256" key="1">
    <source>
        <dbReference type="SAM" id="MobiDB-lite"/>
    </source>
</evidence>
<feature type="compositionally biased region" description="Pro residues" evidence="1">
    <location>
        <begin position="88"/>
        <end position="103"/>
    </location>
</feature>
<dbReference type="EMBL" id="JLXW01000005">
    <property type="protein sequence ID" value="KBZ64437.1"/>
    <property type="molecule type" value="Genomic_DNA"/>
</dbReference>
<sequence>MTDTASTTTTPAAPAWTRWLNPALAITGIAVGIFIIVAGIYLVFWQPSGYSYMMKADPPATPSMDCCASMMKGMKMPMENKPSMSPMPGMPSAPNMPTPAPGR</sequence>
<feature type="region of interest" description="Disordered" evidence="1">
    <location>
        <begin position="81"/>
        <end position="103"/>
    </location>
</feature>
<keyword evidence="4" id="KW-1185">Reference proteome</keyword>
<evidence type="ECO:0000313" key="4">
    <source>
        <dbReference type="Proteomes" id="UP000025947"/>
    </source>
</evidence>
<protein>
    <submittedName>
        <fullName evidence="3">Uncharacterized protein</fullName>
    </submittedName>
</protein>
<reference evidence="3 4" key="1">
    <citation type="submission" date="2014-04" db="EMBL/GenBank/DDBJ databases">
        <title>The Genome Sequence of Mycobacterium tuberculosis TKK-01-0051.</title>
        <authorList>
            <consortium name="The Broad Institute Genomics Platform"/>
            <consortium name="The Broad Institute Genome Sequencing Center for Infectious Disease"/>
            <person name="Earl A.M."/>
            <person name="Cohen K."/>
            <person name="Pym A."/>
            <person name="Bishai W."/>
            <person name="Maharaj K."/>
            <person name="Desjardins C."/>
            <person name="Abeel T."/>
            <person name="Young S."/>
            <person name="Zeng Q."/>
            <person name="Gargeya S."/>
            <person name="Abouelleil A."/>
            <person name="Alvarado L."/>
            <person name="Chapman S.B."/>
            <person name="Gainer-Dewar J."/>
            <person name="Goldberg J."/>
            <person name="Griggs A."/>
            <person name="Gujja S."/>
            <person name="Hansen M."/>
            <person name="Howarth C."/>
            <person name="Imamovic A."/>
            <person name="Larimer J."/>
            <person name="Murphy C."/>
            <person name="Naylor J."/>
            <person name="Pearson M."/>
            <person name="Poon T.W."/>
            <person name="Priest M."/>
            <person name="Roberts A."/>
            <person name="Saif S."/>
            <person name="Shea T."/>
            <person name="Sykes S."/>
            <person name="Wortman J."/>
            <person name="Nusbaum C."/>
            <person name="Birren B."/>
        </authorList>
    </citation>
    <scope>NUCLEOTIDE SEQUENCE [LARGE SCALE GENOMIC DNA]</scope>
    <source>
        <strain evidence="3 4">TKK-01-0051</strain>
    </source>
</reference>
<keyword evidence="2" id="KW-0812">Transmembrane</keyword>
<dbReference type="RefSeq" id="WP_175648587.1">
    <property type="nucleotide sequence ID" value="NZ_KK328284.1"/>
</dbReference>
<dbReference type="HOGENOM" id="CLU_2330722_0_0_11"/>